<dbReference type="GO" id="GO:0016787">
    <property type="term" value="F:hydrolase activity"/>
    <property type="evidence" value="ECO:0007669"/>
    <property type="project" value="UniProtKB-KW"/>
</dbReference>
<keyword evidence="4" id="KW-0540">Nuclease</keyword>
<evidence type="ECO:0000259" key="9">
    <source>
        <dbReference type="Pfam" id="PF13359"/>
    </source>
</evidence>
<keyword evidence="5" id="KW-0479">Metal-binding</keyword>
<dbReference type="EMBL" id="JANPWB010000006">
    <property type="protein sequence ID" value="KAJ1176091.1"/>
    <property type="molecule type" value="Genomic_DNA"/>
</dbReference>
<dbReference type="Proteomes" id="UP001066276">
    <property type="component" value="Chromosome 3_2"/>
</dbReference>
<dbReference type="GO" id="GO:0005634">
    <property type="term" value="C:nucleus"/>
    <property type="evidence" value="ECO:0007669"/>
    <property type="project" value="UniProtKB-SubCell"/>
</dbReference>
<evidence type="ECO:0000313" key="11">
    <source>
        <dbReference type="Proteomes" id="UP001066276"/>
    </source>
</evidence>
<gene>
    <name evidence="10" type="ORF">NDU88_001374</name>
</gene>
<evidence type="ECO:0000256" key="7">
    <source>
        <dbReference type="ARBA" id="ARBA00023242"/>
    </source>
</evidence>
<organism evidence="10 11">
    <name type="scientific">Pleurodeles waltl</name>
    <name type="common">Iberian ribbed newt</name>
    <dbReference type="NCBI Taxonomy" id="8319"/>
    <lineage>
        <taxon>Eukaryota</taxon>
        <taxon>Metazoa</taxon>
        <taxon>Chordata</taxon>
        <taxon>Craniata</taxon>
        <taxon>Vertebrata</taxon>
        <taxon>Euteleostomi</taxon>
        <taxon>Amphibia</taxon>
        <taxon>Batrachia</taxon>
        <taxon>Caudata</taxon>
        <taxon>Salamandroidea</taxon>
        <taxon>Salamandridae</taxon>
        <taxon>Pleurodelinae</taxon>
        <taxon>Pleurodeles</taxon>
    </lineage>
</organism>
<dbReference type="PANTHER" id="PTHR22930:SF267">
    <property type="entry name" value="NUCLEASE HARBI1-RELATED"/>
    <property type="match status" value="1"/>
</dbReference>
<dbReference type="InterPro" id="IPR027806">
    <property type="entry name" value="HARBI1_dom"/>
</dbReference>
<accession>A0AAV7TIH3</accession>
<evidence type="ECO:0000256" key="4">
    <source>
        <dbReference type="ARBA" id="ARBA00022722"/>
    </source>
</evidence>
<dbReference type="GO" id="GO:0046872">
    <property type="term" value="F:metal ion binding"/>
    <property type="evidence" value="ECO:0007669"/>
    <property type="project" value="UniProtKB-KW"/>
</dbReference>
<proteinExistence type="inferred from homology"/>
<sequence>MTNGRALYLCFWAKITHSREAELANDAQPDLHQNLTPGKHTHSINVQAIVDHQGLITNIVAKYSGSVHDSFIFRHSTINQHFQDGRYGNGLLVADQGYGIQPWIMTPIGNPSTAAERAYNDAHRRTRTIVERTFGILKSRFRCLDITGGSLLYSPEMVCKIILTCAILHNICIKRNIPLLEPEPHMPEEEEEDDGGLQHEGEQQNTAASLRRSANMTPIQVREFQLRAMRYQHILLVESVFRRMARRYRHERASGAWRAFPQGGPTLPTTATTSTTTSSTQVAPPTAGTVVPTSAVVPGPSIATASGQPTGLGSTCPQTSSAGTHTAPAPTVDPAAVHKMERKMDHVLRKISNLSRDVRHINRRVKSIKRTLQRANL</sequence>
<feature type="compositionally biased region" description="Polar residues" evidence="8">
    <location>
        <begin position="205"/>
        <end position="214"/>
    </location>
</feature>
<dbReference type="AlphaFoldDB" id="A0AAV7TIH3"/>
<evidence type="ECO:0000256" key="1">
    <source>
        <dbReference type="ARBA" id="ARBA00001968"/>
    </source>
</evidence>
<evidence type="ECO:0000256" key="3">
    <source>
        <dbReference type="ARBA" id="ARBA00006958"/>
    </source>
</evidence>
<feature type="region of interest" description="Disordered" evidence="8">
    <location>
        <begin position="258"/>
        <end position="331"/>
    </location>
</feature>
<keyword evidence="11" id="KW-1185">Reference proteome</keyword>
<evidence type="ECO:0000313" key="10">
    <source>
        <dbReference type="EMBL" id="KAJ1176091.1"/>
    </source>
</evidence>
<feature type="region of interest" description="Disordered" evidence="8">
    <location>
        <begin position="184"/>
        <end position="214"/>
    </location>
</feature>
<feature type="domain" description="DDE Tnp4" evidence="9">
    <location>
        <begin position="38"/>
        <end position="170"/>
    </location>
</feature>
<comment type="similarity">
    <text evidence="3">Belongs to the HARBI1 family.</text>
</comment>
<comment type="subcellular location">
    <subcellularLocation>
        <location evidence="2">Nucleus</location>
    </subcellularLocation>
</comment>
<comment type="caution">
    <text evidence="10">The sequence shown here is derived from an EMBL/GenBank/DDBJ whole genome shotgun (WGS) entry which is preliminary data.</text>
</comment>
<comment type="cofactor">
    <cofactor evidence="1">
        <name>a divalent metal cation</name>
        <dbReference type="ChEBI" id="CHEBI:60240"/>
    </cofactor>
</comment>
<dbReference type="Pfam" id="PF13359">
    <property type="entry name" value="DDE_Tnp_4"/>
    <property type="match status" value="1"/>
</dbReference>
<dbReference type="PANTHER" id="PTHR22930">
    <property type="match status" value="1"/>
</dbReference>
<feature type="compositionally biased region" description="Polar residues" evidence="8">
    <location>
        <begin position="303"/>
        <end position="323"/>
    </location>
</feature>
<evidence type="ECO:0000256" key="2">
    <source>
        <dbReference type="ARBA" id="ARBA00004123"/>
    </source>
</evidence>
<dbReference type="InterPro" id="IPR045249">
    <property type="entry name" value="HARBI1-like"/>
</dbReference>
<keyword evidence="7" id="KW-0539">Nucleus</keyword>
<protein>
    <recommendedName>
        <fullName evidence="9">DDE Tnp4 domain-containing protein</fullName>
    </recommendedName>
</protein>
<evidence type="ECO:0000256" key="5">
    <source>
        <dbReference type="ARBA" id="ARBA00022723"/>
    </source>
</evidence>
<feature type="compositionally biased region" description="Low complexity" evidence="8">
    <location>
        <begin position="265"/>
        <end position="287"/>
    </location>
</feature>
<reference evidence="10" key="1">
    <citation type="journal article" date="2022" name="bioRxiv">
        <title>Sequencing and chromosome-scale assembly of the giantPleurodeles waltlgenome.</title>
        <authorList>
            <person name="Brown T."/>
            <person name="Elewa A."/>
            <person name="Iarovenko S."/>
            <person name="Subramanian E."/>
            <person name="Araus A.J."/>
            <person name="Petzold A."/>
            <person name="Susuki M."/>
            <person name="Suzuki K.-i.T."/>
            <person name="Hayashi T."/>
            <person name="Toyoda A."/>
            <person name="Oliveira C."/>
            <person name="Osipova E."/>
            <person name="Leigh N.D."/>
            <person name="Simon A."/>
            <person name="Yun M.H."/>
        </authorList>
    </citation>
    <scope>NUCLEOTIDE SEQUENCE</scope>
    <source>
        <strain evidence="10">20211129_DDA</strain>
        <tissue evidence="10">Liver</tissue>
    </source>
</reference>
<name>A0AAV7TIH3_PLEWA</name>
<dbReference type="GO" id="GO:0004518">
    <property type="term" value="F:nuclease activity"/>
    <property type="evidence" value="ECO:0007669"/>
    <property type="project" value="UniProtKB-KW"/>
</dbReference>
<evidence type="ECO:0000256" key="6">
    <source>
        <dbReference type="ARBA" id="ARBA00022801"/>
    </source>
</evidence>
<evidence type="ECO:0000256" key="8">
    <source>
        <dbReference type="SAM" id="MobiDB-lite"/>
    </source>
</evidence>
<keyword evidence="6" id="KW-0378">Hydrolase</keyword>